<dbReference type="Pfam" id="PF12352">
    <property type="entry name" value="V-SNARE_C"/>
    <property type="match status" value="1"/>
</dbReference>
<dbReference type="GO" id="GO:0016236">
    <property type="term" value="P:macroautophagy"/>
    <property type="evidence" value="ECO:0007669"/>
    <property type="project" value="TreeGrafter"/>
</dbReference>
<keyword evidence="2" id="KW-0813">Transport</keyword>
<keyword evidence="6" id="KW-0472">Membrane</keyword>
<organism evidence="8 9">
    <name type="scientific">Pleuronectes platessa</name>
    <name type="common">European plaice</name>
    <dbReference type="NCBI Taxonomy" id="8262"/>
    <lineage>
        <taxon>Eukaryota</taxon>
        <taxon>Metazoa</taxon>
        <taxon>Chordata</taxon>
        <taxon>Craniata</taxon>
        <taxon>Vertebrata</taxon>
        <taxon>Euteleostomi</taxon>
        <taxon>Actinopterygii</taxon>
        <taxon>Neopterygii</taxon>
        <taxon>Teleostei</taxon>
        <taxon>Neoteleostei</taxon>
        <taxon>Acanthomorphata</taxon>
        <taxon>Carangaria</taxon>
        <taxon>Pleuronectiformes</taxon>
        <taxon>Pleuronectoidei</taxon>
        <taxon>Pleuronectidae</taxon>
        <taxon>Pleuronectes</taxon>
    </lineage>
</organism>
<dbReference type="SUPFAM" id="SSF58038">
    <property type="entry name" value="SNARE fusion complex"/>
    <property type="match status" value="1"/>
</dbReference>
<dbReference type="EMBL" id="CADEAL010003987">
    <property type="protein sequence ID" value="CAB1448710.1"/>
    <property type="molecule type" value="Genomic_DNA"/>
</dbReference>
<dbReference type="GO" id="GO:0006891">
    <property type="term" value="P:intra-Golgi vesicle-mediated transport"/>
    <property type="evidence" value="ECO:0007669"/>
    <property type="project" value="TreeGrafter"/>
</dbReference>
<accession>A0A9N7Z3Q0</accession>
<dbReference type="GO" id="GO:0005829">
    <property type="term" value="C:cytosol"/>
    <property type="evidence" value="ECO:0007669"/>
    <property type="project" value="GOC"/>
</dbReference>
<dbReference type="GO" id="GO:0015031">
    <property type="term" value="P:protein transport"/>
    <property type="evidence" value="ECO:0007669"/>
    <property type="project" value="UniProtKB-KW"/>
</dbReference>
<keyword evidence="4" id="KW-0653">Protein transport</keyword>
<comment type="subcellular location">
    <subcellularLocation>
        <location evidence="1">Membrane</location>
        <topology evidence="1">Single-pass type IV membrane protein</topology>
    </subcellularLocation>
</comment>
<dbReference type="GO" id="GO:0005484">
    <property type="term" value="F:SNAP receptor activity"/>
    <property type="evidence" value="ECO:0007669"/>
    <property type="project" value="TreeGrafter"/>
</dbReference>
<name>A0A9N7Z3Q0_PLEPL</name>
<evidence type="ECO:0000313" key="9">
    <source>
        <dbReference type="Proteomes" id="UP001153269"/>
    </source>
</evidence>
<feature type="region of interest" description="Disordered" evidence="7">
    <location>
        <begin position="176"/>
        <end position="196"/>
    </location>
</feature>
<sequence length="196" mass="22063">MLKQCGYIDGSKQVGQEILANLHTDREKIQRARERLRETDANLGKSSRILTGMLRSVKRVALHSTLQKLKLEKTVLTINADLQHSNKTLFYTITSPNALGSTSHDIEVMLRLTLFIPSWLIELHPPPSLTLTDCRSDEMTGDQWRSHPLKWLQVSLQGYPPCLICRRAPVGPRHPLISPSEGKEALLSKSSTATFE</sequence>
<evidence type="ECO:0000256" key="6">
    <source>
        <dbReference type="ARBA" id="ARBA00023136"/>
    </source>
</evidence>
<dbReference type="PANTHER" id="PTHR21230">
    <property type="entry name" value="VESICLE TRANSPORT V-SNARE PROTEIN VTI1-RELATED"/>
    <property type="match status" value="1"/>
</dbReference>
<dbReference type="Proteomes" id="UP001153269">
    <property type="component" value="Unassembled WGS sequence"/>
</dbReference>
<evidence type="ECO:0000256" key="5">
    <source>
        <dbReference type="ARBA" id="ARBA00022989"/>
    </source>
</evidence>
<keyword evidence="3" id="KW-0812">Transmembrane</keyword>
<evidence type="ECO:0000256" key="2">
    <source>
        <dbReference type="ARBA" id="ARBA00022448"/>
    </source>
</evidence>
<dbReference type="GO" id="GO:0000149">
    <property type="term" value="F:SNARE binding"/>
    <property type="evidence" value="ECO:0007669"/>
    <property type="project" value="TreeGrafter"/>
</dbReference>
<evidence type="ECO:0000256" key="4">
    <source>
        <dbReference type="ARBA" id="ARBA00022927"/>
    </source>
</evidence>
<dbReference type="GO" id="GO:0006896">
    <property type="term" value="P:Golgi to vacuole transport"/>
    <property type="evidence" value="ECO:0007669"/>
    <property type="project" value="TreeGrafter"/>
</dbReference>
<dbReference type="Gene3D" id="1.20.5.110">
    <property type="match status" value="1"/>
</dbReference>
<dbReference type="PANTHER" id="PTHR21230:SF26">
    <property type="entry name" value="VESICLE TRANSPORT THROUGH INTERACTION WITH T-SNARES HOMOLOG 1A"/>
    <property type="match status" value="1"/>
</dbReference>
<dbReference type="GO" id="GO:0042147">
    <property type="term" value="P:retrograde transport, endosome to Golgi"/>
    <property type="evidence" value="ECO:0007669"/>
    <property type="project" value="TreeGrafter"/>
</dbReference>
<evidence type="ECO:0000256" key="1">
    <source>
        <dbReference type="ARBA" id="ARBA00004211"/>
    </source>
</evidence>
<reference evidence="8" key="1">
    <citation type="submission" date="2020-03" db="EMBL/GenBank/DDBJ databases">
        <authorList>
            <person name="Weist P."/>
        </authorList>
    </citation>
    <scope>NUCLEOTIDE SEQUENCE</scope>
</reference>
<keyword evidence="9" id="KW-1185">Reference proteome</keyword>
<dbReference type="GO" id="GO:0031201">
    <property type="term" value="C:SNARE complex"/>
    <property type="evidence" value="ECO:0007669"/>
    <property type="project" value="TreeGrafter"/>
</dbReference>
<keyword evidence="5" id="KW-1133">Transmembrane helix</keyword>
<evidence type="ECO:0000313" key="8">
    <source>
        <dbReference type="EMBL" id="CAB1448710.1"/>
    </source>
</evidence>
<evidence type="ECO:0000256" key="7">
    <source>
        <dbReference type="SAM" id="MobiDB-lite"/>
    </source>
</evidence>
<dbReference type="GO" id="GO:0005794">
    <property type="term" value="C:Golgi apparatus"/>
    <property type="evidence" value="ECO:0007669"/>
    <property type="project" value="TreeGrafter"/>
</dbReference>
<evidence type="ECO:0000256" key="3">
    <source>
        <dbReference type="ARBA" id="ARBA00022692"/>
    </source>
</evidence>
<proteinExistence type="predicted"/>
<dbReference type="GO" id="GO:0012507">
    <property type="term" value="C:ER to Golgi transport vesicle membrane"/>
    <property type="evidence" value="ECO:0007669"/>
    <property type="project" value="TreeGrafter"/>
</dbReference>
<dbReference type="GO" id="GO:0048280">
    <property type="term" value="P:vesicle fusion with Golgi apparatus"/>
    <property type="evidence" value="ECO:0007669"/>
    <property type="project" value="TreeGrafter"/>
</dbReference>
<gene>
    <name evidence="8" type="ORF">PLEPLA_LOCUS36359</name>
</gene>
<dbReference type="GO" id="GO:0031902">
    <property type="term" value="C:late endosome membrane"/>
    <property type="evidence" value="ECO:0007669"/>
    <property type="project" value="TreeGrafter"/>
</dbReference>
<dbReference type="GO" id="GO:0005789">
    <property type="term" value="C:endoplasmic reticulum membrane"/>
    <property type="evidence" value="ECO:0007669"/>
    <property type="project" value="TreeGrafter"/>
</dbReference>
<protein>
    <submittedName>
        <fullName evidence="8">Uncharacterized protein</fullName>
    </submittedName>
</protein>
<dbReference type="AlphaFoldDB" id="A0A9N7Z3Q0"/>
<comment type="caution">
    <text evidence="8">The sequence shown here is derived from an EMBL/GenBank/DDBJ whole genome shotgun (WGS) entry which is preliminary data.</text>
</comment>